<accession>A0ABQ2G6F3</accession>
<dbReference type="EMBL" id="BMOL01000005">
    <property type="protein sequence ID" value="GGL78101.1"/>
    <property type="molecule type" value="Genomic_DNA"/>
</dbReference>
<proteinExistence type="predicted"/>
<dbReference type="Proteomes" id="UP000639973">
    <property type="component" value="Unassembled WGS sequence"/>
</dbReference>
<evidence type="ECO:0000313" key="2">
    <source>
        <dbReference type="EMBL" id="GGL78101.1"/>
    </source>
</evidence>
<reference evidence="3" key="1">
    <citation type="journal article" date="2019" name="Int. J. Syst. Evol. Microbiol.">
        <title>The Global Catalogue of Microorganisms (GCM) 10K type strain sequencing project: providing services to taxonomists for standard genome sequencing and annotation.</title>
        <authorList>
            <consortium name="The Broad Institute Genomics Platform"/>
            <consortium name="The Broad Institute Genome Sequencing Center for Infectious Disease"/>
            <person name="Wu L."/>
            <person name="Ma J."/>
        </authorList>
    </citation>
    <scope>NUCLEOTIDE SEQUENCE [LARGE SCALE GENOMIC DNA]</scope>
    <source>
        <strain evidence="3">JCM 15442</strain>
    </source>
</reference>
<comment type="caution">
    <text evidence="2">The sequence shown here is derived from an EMBL/GenBank/DDBJ whole genome shotgun (WGS) entry which is preliminary data.</text>
</comment>
<organism evidence="2 3">
    <name type="scientific">Deinococcus aerolatus</name>
    <dbReference type="NCBI Taxonomy" id="522487"/>
    <lineage>
        <taxon>Bacteria</taxon>
        <taxon>Thermotogati</taxon>
        <taxon>Deinococcota</taxon>
        <taxon>Deinococci</taxon>
        <taxon>Deinococcales</taxon>
        <taxon>Deinococcaceae</taxon>
        <taxon>Deinococcus</taxon>
    </lineage>
</organism>
<sequence>MGMMSIYGSGEAQGGLDRSACVRSFQSRARRMGHRAGHVLIRQLGHQTVPGWWQGCQQQQNGGNAKQDRDKEKQAEHAESIPAQPAHANYELLHEG</sequence>
<feature type="region of interest" description="Disordered" evidence="1">
    <location>
        <begin position="53"/>
        <end position="96"/>
    </location>
</feature>
<keyword evidence="3" id="KW-1185">Reference proteome</keyword>
<name>A0ABQ2G6F3_9DEIO</name>
<protein>
    <submittedName>
        <fullName evidence="2">Uncharacterized protein</fullName>
    </submittedName>
</protein>
<feature type="compositionally biased region" description="Low complexity" evidence="1">
    <location>
        <begin position="53"/>
        <end position="64"/>
    </location>
</feature>
<evidence type="ECO:0000313" key="3">
    <source>
        <dbReference type="Proteomes" id="UP000639973"/>
    </source>
</evidence>
<evidence type="ECO:0000256" key="1">
    <source>
        <dbReference type="SAM" id="MobiDB-lite"/>
    </source>
</evidence>
<feature type="compositionally biased region" description="Basic and acidic residues" evidence="1">
    <location>
        <begin position="66"/>
        <end position="79"/>
    </location>
</feature>
<gene>
    <name evidence="2" type="ORF">GCM10010840_14950</name>
</gene>